<keyword evidence="5 7" id="KW-1133">Transmembrane helix</keyword>
<comment type="similarity">
    <text evidence="2">Belongs to the DoxX family.</text>
</comment>
<dbReference type="Proteomes" id="UP001302274">
    <property type="component" value="Unassembled WGS sequence"/>
</dbReference>
<evidence type="ECO:0000256" key="7">
    <source>
        <dbReference type="SAM" id="Phobius"/>
    </source>
</evidence>
<dbReference type="RefSeq" id="WP_323577993.1">
    <property type="nucleotide sequence ID" value="NZ_JAYGJQ010000002.1"/>
</dbReference>
<evidence type="ECO:0000256" key="1">
    <source>
        <dbReference type="ARBA" id="ARBA00004651"/>
    </source>
</evidence>
<gene>
    <name evidence="8" type="ORF">SHI21_16460</name>
</gene>
<keyword evidence="3" id="KW-1003">Cell membrane</keyword>
<feature type="transmembrane region" description="Helical" evidence="7">
    <location>
        <begin position="113"/>
        <end position="133"/>
    </location>
</feature>
<protein>
    <submittedName>
        <fullName evidence="8">DoxX family protein</fullName>
    </submittedName>
</protein>
<evidence type="ECO:0000256" key="3">
    <source>
        <dbReference type="ARBA" id="ARBA00022475"/>
    </source>
</evidence>
<dbReference type="PANTHER" id="PTHR33452">
    <property type="entry name" value="OXIDOREDUCTASE CATD-RELATED"/>
    <property type="match status" value="1"/>
</dbReference>
<dbReference type="PANTHER" id="PTHR33452:SF1">
    <property type="entry name" value="INNER MEMBRANE PROTEIN YPHA-RELATED"/>
    <property type="match status" value="1"/>
</dbReference>
<evidence type="ECO:0000313" key="9">
    <source>
        <dbReference type="Proteomes" id="UP001302274"/>
    </source>
</evidence>
<evidence type="ECO:0000256" key="6">
    <source>
        <dbReference type="ARBA" id="ARBA00023136"/>
    </source>
</evidence>
<proteinExistence type="inferred from homology"/>
<keyword evidence="9" id="KW-1185">Reference proteome</keyword>
<dbReference type="EMBL" id="JAYGJQ010000002">
    <property type="protein sequence ID" value="MEA9357825.1"/>
    <property type="molecule type" value="Genomic_DNA"/>
</dbReference>
<organism evidence="8 9">
    <name type="scientific">Bacteriovorax antarcticus</name>
    <dbReference type="NCBI Taxonomy" id="3088717"/>
    <lineage>
        <taxon>Bacteria</taxon>
        <taxon>Pseudomonadati</taxon>
        <taxon>Bdellovibrionota</taxon>
        <taxon>Bacteriovoracia</taxon>
        <taxon>Bacteriovoracales</taxon>
        <taxon>Bacteriovoracaceae</taxon>
        <taxon>Bacteriovorax</taxon>
    </lineage>
</organism>
<dbReference type="InterPro" id="IPR051907">
    <property type="entry name" value="DoxX-like_oxidoreductase"/>
</dbReference>
<keyword evidence="4 7" id="KW-0812">Transmembrane</keyword>
<dbReference type="Pfam" id="PF07681">
    <property type="entry name" value="DoxX"/>
    <property type="match status" value="1"/>
</dbReference>
<keyword evidence="6 7" id="KW-0472">Membrane</keyword>
<reference evidence="8 9" key="1">
    <citation type="submission" date="2023-11" db="EMBL/GenBank/DDBJ databases">
        <title>A Novel Polar Bacteriovorax (B. antarcticus) Isolated from the Biocrust in Antarctica.</title>
        <authorList>
            <person name="Mun W."/>
            <person name="Choi S.Y."/>
            <person name="Mitchell R.J."/>
        </authorList>
    </citation>
    <scope>NUCLEOTIDE SEQUENCE [LARGE SCALE GENOMIC DNA]</scope>
    <source>
        <strain evidence="8 9">PP10</strain>
    </source>
</reference>
<evidence type="ECO:0000256" key="5">
    <source>
        <dbReference type="ARBA" id="ARBA00022989"/>
    </source>
</evidence>
<dbReference type="InterPro" id="IPR032808">
    <property type="entry name" value="DoxX"/>
</dbReference>
<comment type="caution">
    <text evidence="8">The sequence shown here is derived from an EMBL/GenBank/DDBJ whole genome shotgun (WGS) entry which is preliminary data.</text>
</comment>
<evidence type="ECO:0000313" key="8">
    <source>
        <dbReference type="EMBL" id="MEA9357825.1"/>
    </source>
</evidence>
<name>A0ABU5W1X9_9BACT</name>
<evidence type="ECO:0000256" key="2">
    <source>
        <dbReference type="ARBA" id="ARBA00006679"/>
    </source>
</evidence>
<sequence>MIKKLMFKTTQENSLFNEATITALRVVAGLLLAVLHGSGKVPPSADLIAGVTGLGFPAPSLFAWLAGLAELVGGVFLAVGFLTRPSAFVIAFTMLVAVFGAHAADPVNVKELGLIYLVISLVFLARGAGRWSIDRFIK</sequence>
<evidence type="ECO:0000256" key="4">
    <source>
        <dbReference type="ARBA" id="ARBA00022692"/>
    </source>
</evidence>
<accession>A0ABU5W1X9</accession>
<comment type="subcellular location">
    <subcellularLocation>
        <location evidence="1">Cell membrane</location>
        <topology evidence="1">Multi-pass membrane protein</topology>
    </subcellularLocation>
</comment>
<feature type="transmembrane region" description="Helical" evidence="7">
    <location>
        <begin position="61"/>
        <end position="81"/>
    </location>
</feature>
<feature type="transmembrane region" description="Helical" evidence="7">
    <location>
        <begin position="88"/>
        <end position="107"/>
    </location>
</feature>